<dbReference type="OrthoDB" id="9783944at2"/>
<dbReference type="SUPFAM" id="SSF55797">
    <property type="entry name" value="PR-1-like"/>
    <property type="match status" value="1"/>
</dbReference>
<evidence type="ECO:0000313" key="4">
    <source>
        <dbReference type="Proteomes" id="UP000031972"/>
    </source>
</evidence>
<protein>
    <recommendedName>
        <fullName evidence="5">SCP domain-containing protein</fullName>
    </recommendedName>
</protein>
<evidence type="ECO:0008006" key="5">
    <source>
        <dbReference type="Google" id="ProtNLM"/>
    </source>
</evidence>
<comment type="caution">
    <text evidence="3">The sequence shown here is derived from an EMBL/GenBank/DDBJ whole genome shotgun (WGS) entry which is preliminary data.</text>
</comment>
<dbReference type="RefSeq" id="WP_052476905.1">
    <property type="nucleotide sequence ID" value="NZ_JXRR01000014.1"/>
</dbReference>
<dbReference type="Proteomes" id="UP000031972">
    <property type="component" value="Unassembled WGS sequence"/>
</dbReference>
<evidence type="ECO:0000259" key="1">
    <source>
        <dbReference type="Pfam" id="PF00188"/>
    </source>
</evidence>
<accession>A0A0C2VT37</accession>
<sequence length="358" mass="40930">MKVFLRILVVLVIIFLIGFYDGPSVQENELLQNEPVKLSRDDKGTNVPADLSDGLTRPKSGISVYIGKSVEEFITKWGEPDRIDPGYYDLEWLIYQGGAEAYIQVAVKDETVKAIYVLGENIDLSPFKIGQPLEEIYRFTMITSEIIVESDNGVYQFELSEQDLHTRLLVPFGDMYGQLFVDRFTGNILAVYFMDKETLLEQRPYELVYRGDLPAVPVEQANQTEIDAAAEQQLFEMTNVIRKQRSISALKPDFQLAGIAKEQSRLLYEDSLLTDESLQGTLQQRLTEGIASFEEASENSASNYTHSFSVLHAWMNSEGHRETMLKEEYTHLGTGVYYLFFTQDFIKYDMDEENEDDS</sequence>
<dbReference type="PATRIC" id="fig|220754.4.peg.1782"/>
<dbReference type="EMBL" id="JXRR01000014">
    <property type="protein sequence ID" value="KIL47596.1"/>
    <property type="molecule type" value="Genomic_DNA"/>
</dbReference>
<dbReference type="Pfam" id="PF14504">
    <property type="entry name" value="CAP_assoc_N"/>
    <property type="match status" value="1"/>
</dbReference>
<evidence type="ECO:0000259" key="2">
    <source>
        <dbReference type="Pfam" id="PF14504"/>
    </source>
</evidence>
<dbReference type="CDD" id="cd05379">
    <property type="entry name" value="CAP_bacterial"/>
    <property type="match status" value="1"/>
</dbReference>
<dbReference type="PANTHER" id="PTHR31157">
    <property type="entry name" value="SCP DOMAIN-CONTAINING PROTEIN"/>
    <property type="match status" value="1"/>
</dbReference>
<dbReference type="PANTHER" id="PTHR31157:SF26">
    <property type="entry name" value="SCP-LIKE EXTRACELLULAR PROTEIN"/>
    <property type="match status" value="1"/>
</dbReference>
<dbReference type="Gene3D" id="3.40.33.10">
    <property type="entry name" value="CAP"/>
    <property type="match status" value="1"/>
</dbReference>
<dbReference type="Pfam" id="PF00188">
    <property type="entry name" value="CAP"/>
    <property type="match status" value="1"/>
</dbReference>
<name>A0A0C2VT37_9BACL</name>
<dbReference type="InterPro" id="IPR029410">
    <property type="entry name" value="CAP_assoc"/>
</dbReference>
<feature type="domain" description="CAP-associated" evidence="2">
    <location>
        <begin position="66"/>
        <end position="205"/>
    </location>
</feature>
<proteinExistence type="predicted"/>
<dbReference type="InterPro" id="IPR035940">
    <property type="entry name" value="CAP_sf"/>
</dbReference>
<keyword evidence="4" id="KW-1185">Reference proteome</keyword>
<gene>
    <name evidence="3" type="ORF">KR50_17630</name>
</gene>
<dbReference type="InterPro" id="IPR014044">
    <property type="entry name" value="CAP_dom"/>
</dbReference>
<feature type="domain" description="SCP" evidence="1">
    <location>
        <begin position="236"/>
        <end position="338"/>
    </location>
</feature>
<dbReference type="AlphaFoldDB" id="A0A0C2VT37"/>
<evidence type="ECO:0000313" key="3">
    <source>
        <dbReference type="EMBL" id="KIL47596.1"/>
    </source>
</evidence>
<reference evidence="3 4" key="1">
    <citation type="submission" date="2015-01" db="EMBL/GenBank/DDBJ databases">
        <title>Jeotgalibacillus campisalis genome sequencing.</title>
        <authorList>
            <person name="Goh K.M."/>
            <person name="Chan K.-G."/>
            <person name="Yaakop A.S."/>
            <person name="Ee R."/>
            <person name="Gan H.M."/>
            <person name="Chan C.S."/>
        </authorList>
    </citation>
    <scope>NUCLEOTIDE SEQUENCE [LARGE SCALE GENOMIC DNA]</scope>
    <source>
        <strain evidence="3 4">SF-57</strain>
    </source>
</reference>
<organism evidence="3 4">
    <name type="scientific">Jeotgalibacillus campisalis</name>
    <dbReference type="NCBI Taxonomy" id="220754"/>
    <lineage>
        <taxon>Bacteria</taxon>
        <taxon>Bacillati</taxon>
        <taxon>Bacillota</taxon>
        <taxon>Bacilli</taxon>
        <taxon>Bacillales</taxon>
        <taxon>Caryophanaceae</taxon>
        <taxon>Jeotgalibacillus</taxon>
    </lineage>
</organism>